<dbReference type="PROSITE" id="PS51257">
    <property type="entry name" value="PROKAR_LIPOPROTEIN"/>
    <property type="match status" value="1"/>
</dbReference>
<proteinExistence type="predicted"/>
<gene>
    <name evidence="1" type="ORF">GFH32_00255</name>
</gene>
<dbReference type="RefSeq" id="WP_153509175.1">
    <property type="nucleotide sequence ID" value="NZ_CP045652.1"/>
</dbReference>
<dbReference type="KEGG" id="sphe:GFH32_00255"/>
<dbReference type="AlphaFoldDB" id="A0A5Q0Q5W4"/>
<organism evidence="1 2">
    <name type="scientific">Sphingobacterium zhuxiongii</name>
    <dbReference type="NCBI Taxonomy" id="2662364"/>
    <lineage>
        <taxon>Bacteria</taxon>
        <taxon>Pseudomonadati</taxon>
        <taxon>Bacteroidota</taxon>
        <taxon>Sphingobacteriia</taxon>
        <taxon>Sphingobacteriales</taxon>
        <taxon>Sphingobacteriaceae</taxon>
        <taxon>Sphingobacterium</taxon>
    </lineage>
</organism>
<reference evidence="1 2" key="1">
    <citation type="submission" date="2019-10" db="EMBL/GenBank/DDBJ databases">
        <authorList>
            <person name="Dong K."/>
        </authorList>
    </citation>
    <scope>NUCLEOTIDE SEQUENCE [LARGE SCALE GENOMIC DNA]</scope>
    <source>
        <strain evidence="2">dk4302</strain>
    </source>
</reference>
<sequence>MIRKCLAYFFVCVLLFTACNNSNKKTEEKLDTTQREAIDQPEEVQQISEVITRFVRAYISQDNEKINALIHPEEGIAIIYRPGAADTFSLLDTFDFKKPVPEYYAYPPLQNDQVLTFEKLPEYDCGTMKWDKVGFFCDTTSNSQTQLLQTILKFEEEFEPTKHDETNKKRIQELENGSYRVILAQDEESLIFHVKKFGNSWYVTLLDRAYGGCDA</sequence>
<name>A0A5Q0Q5W4_9SPHI</name>
<dbReference type="Proteomes" id="UP000326921">
    <property type="component" value="Chromosome"/>
</dbReference>
<evidence type="ECO:0000313" key="2">
    <source>
        <dbReference type="Proteomes" id="UP000326921"/>
    </source>
</evidence>
<keyword evidence="2" id="KW-1185">Reference proteome</keyword>
<evidence type="ECO:0008006" key="3">
    <source>
        <dbReference type="Google" id="ProtNLM"/>
    </source>
</evidence>
<evidence type="ECO:0000313" key="1">
    <source>
        <dbReference type="EMBL" id="QGA24853.1"/>
    </source>
</evidence>
<dbReference type="EMBL" id="CP045652">
    <property type="protein sequence ID" value="QGA24853.1"/>
    <property type="molecule type" value="Genomic_DNA"/>
</dbReference>
<protein>
    <recommendedName>
        <fullName evidence="3">Lipoprotein</fullName>
    </recommendedName>
</protein>
<accession>A0A5Q0Q5W4</accession>